<proteinExistence type="predicted"/>
<keyword evidence="2" id="KW-1185">Reference proteome</keyword>
<dbReference type="Proteomes" id="UP001233271">
    <property type="component" value="Chromosome 4"/>
</dbReference>
<name>A0AA48QVK3_9TREE</name>
<dbReference type="RefSeq" id="XP_060456690.1">
    <property type="nucleotide sequence ID" value="XM_060600059.1"/>
</dbReference>
<protein>
    <submittedName>
        <fullName evidence="1">Uncharacterized protein</fullName>
    </submittedName>
</protein>
<accession>A0AA48QVK3</accession>
<dbReference type="GeneID" id="85495295"/>
<evidence type="ECO:0000313" key="1">
    <source>
        <dbReference type="EMBL" id="BEI91425.1"/>
    </source>
</evidence>
<reference evidence="1" key="1">
    <citation type="journal article" date="2023" name="BMC Genomics">
        <title>Chromosome-level genome assemblies of Cutaneotrichosporon spp. (Trichosporonales, Basidiomycota) reveal imbalanced evolution between nucleotide sequences and chromosome synteny.</title>
        <authorList>
            <person name="Kobayashi Y."/>
            <person name="Kayamori A."/>
            <person name="Aoki K."/>
            <person name="Shiwa Y."/>
            <person name="Matsutani M."/>
            <person name="Fujita N."/>
            <person name="Sugita T."/>
            <person name="Iwasaki W."/>
            <person name="Tanaka N."/>
            <person name="Takashima M."/>
        </authorList>
    </citation>
    <scope>NUCLEOTIDE SEQUENCE</scope>
    <source>
        <strain evidence="1">HIS019</strain>
    </source>
</reference>
<gene>
    <name evidence="1" type="ORF">CcaverHIS019_0402450</name>
</gene>
<evidence type="ECO:0000313" key="2">
    <source>
        <dbReference type="Proteomes" id="UP001233271"/>
    </source>
</evidence>
<sequence>MDHPAVPNRDQVAALYDSCVKNAMARIRANKGKYIGGRDLVLRHFATVIDDAVDTVAAKHGPGLKAASIDVAPLAHRLKIMWRCKWTSLKGPLREALAYAIDRRIDAIEAEYADLYSEYAAISSIPAEELVRVENEIFRSVDEILESERPKMLHRAENEFKDALVVEMELVLPPKYTCTLPIRRSSV</sequence>
<dbReference type="KEGG" id="ccac:CcaHIS019_0402450"/>
<dbReference type="AlphaFoldDB" id="A0AA48QVK3"/>
<dbReference type="EMBL" id="AP028215">
    <property type="protein sequence ID" value="BEI91425.1"/>
    <property type="molecule type" value="Genomic_DNA"/>
</dbReference>
<organism evidence="1 2">
    <name type="scientific">Cutaneotrichosporon cavernicola</name>
    <dbReference type="NCBI Taxonomy" id="279322"/>
    <lineage>
        <taxon>Eukaryota</taxon>
        <taxon>Fungi</taxon>
        <taxon>Dikarya</taxon>
        <taxon>Basidiomycota</taxon>
        <taxon>Agaricomycotina</taxon>
        <taxon>Tremellomycetes</taxon>
        <taxon>Trichosporonales</taxon>
        <taxon>Trichosporonaceae</taxon>
        <taxon>Cutaneotrichosporon</taxon>
    </lineage>
</organism>